<dbReference type="Pfam" id="PF01344">
    <property type="entry name" value="Kelch_1"/>
    <property type="match status" value="1"/>
</dbReference>
<keyword evidence="2" id="KW-1185">Reference proteome</keyword>
<dbReference type="SUPFAM" id="SSF50965">
    <property type="entry name" value="Galactose oxidase, central domain"/>
    <property type="match status" value="1"/>
</dbReference>
<name>A0A0F6W2C4_9BACT</name>
<organism evidence="1 2">
    <name type="scientific">Sandaracinus amylolyticus</name>
    <dbReference type="NCBI Taxonomy" id="927083"/>
    <lineage>
        <taxon>Bacteria</taxon>
        <taxon>Pseudomonadati</taxon>
        <taxon>Myxococcota</taxon>
        <taxon>Polyangia</taxon>
        <taxon>Polyangiales</taxon>
        <taxon>Sandaracinaceae</taxon>
        <taxon>Sandaracinus</taxon>
    </lineage>
</organism>
<dbReference type="InterPro" id="IPR011043">
    <property type="entry name" value="Gal_Oxase/kelch_b-propeller"/>
</dbReference>
<dbReference type="SMART" id="SM00612">
    <property type="entry name" value="Kelch"/>
    <property type="match status" value="5"/>
</dbReference>
<evidence type="ECO:0000313" key="2">
    <source>
        <dbReference type="Proteomes" id="UP000034883"/>
    </source>
</evidence>
<dbReference type="RefSeq" id="WP_053232707.1">
    <property type="nucleotide sequence ID" value="NZ_CP011125.1"/>
</dbReference>
<accession>A0A0F6W2C4</accession>
<dbReference type="STRING" id="927083.DB32_002620"/>
<dbReference type="InterPro" id="IPR006652">
    <property type="entry name" value="Kelch_1"/>
</dbReference>
<evidence type="ECO:0008006" key="3">
    <source>
        <dbReference type="Google" id="ProtNLM"/>
    </source>
</evidence>
<dbReference type="PANTHER" id="PTHR46375:SF3">
    <property type="entry name" value="KELCH REPEAT AND BTB DOMAIN-CONTAINING PROTEIN 13"/>
    <property type="match status" value="1"/>
</dbReference>
<dbReference type="EMBL" id="CP011125">
    <property type="protein sequence ID" value="AKF05471.1"/>
    <property type="molecule type" value="Genomic_DNA"/>
</dbReference>
<protein>
    <recommendedName>
        <fullName evidence="3">Galactose oxidase</fullName>
    </recommendedName>
</protein>
<dbReference type="Proteomes" id="UP000034883">
    <property type="component" value="Chromosome"/>
</dbReference>
<reference evidence="1 2" key="1">
    <citation type="submission" date="2015-03" db="EMBL/GenBank/DDBJ databases">
        <title>Genome assembly of Sandaracinus amylolyticus DSM 53668.</title>
        <authorList>
            <person name="Sharma G."/>
            <person name="Subramanian S."/>
        </authorList>
    </citation>
    <scope>NUCLEOTIDE SEQUENCE [LARGE SCALE GENOMIC DNA]</scope>
    <source>
        <strain evidence="1 2">DSM 53668</strain>
    </source>
</reference>
<evidence type="ECO:0000313" key="1">
    <source>
        <dbReference type="EMBL" id="AKF05471.1"/>
    </source>
</evidence>
<dbReference type="AlphaFoldDB" id="A0A0F6W2C4"/>
<dbReference type="PROSITE" id="PS51257">
    <property type="entry name" value="PROKAR_LIPOPROTEIN"/>
    <property type="match status" value="1"/>
</dbReference>
<dbReference type="PANTHER" id="PTHR46375">
    <property type="entry name" value="KELCH REPEAT AND BTB DOMAIN-CONTAINING PROTEIN 13-RELATED"/>
    <property type="match status" value="1"/>
</dbReference>
<dbReference type="InterPro" id="IPR015915">
    <property type="entry name" value="Kelch-typ_b-propeller"/>
</dbReference>
<dbReference type="Pfam" id="PF24681">
    <property type="entry name" value="Kelch_KLHDC2_KLHL20_DRC7"/>
    <property type="match status" value="1"/>
</dbReference>
<dbReference type="Gene3D" id="2.120.10.80">
    <property type="entry name" value="Kelch-type beta propeller"/>
    <property type="match status" value="2"/>
</dbReference>
<dbReference type="OrthoDB" id="232651at2"/>
<dbReference type="KEGG" id="samy:DB32_002620"/>
<sequence length="330" mass="34729">MRSDVMVGAWAVLVIGACGDTRDAPDVDASQIDASVVDAATSSAWRSEPAVPERIQEITGAVHGGRLWIAGGLDASGATSSVVRIFDPDTSTWSEGPPLPRPRHHAMMVSTGEDLYVIGGMETLEFDPLETAWVLREGASAWEEIAPLPEGRGAGIAGVIGDRIVVAGGNATRGGLATSTLRYDVANDRWDAGAAIPTEREHLGGFVHDGQLWVIAGRRNSLSTNTDVVELYDPIADTWRPGPSIPTRRGGFGIAVLDGTAYAVGGEQPDRALDSVEALDLARETWSEIESVPTPRHGHVVLAAAGRIWVVGGGDRPTFAAVDVVESFAP</sequence>
<proteinExistence type="predicted"/>
<dbReference type="InterPro" id="IPR052392">
    <property type="entry name" value="Kelch-BTB_domain-containing"/>
</dbReference>
<gene>
    <name evidence="1" type="ORF">DB32_002620</name>
</gene>